<reference evidence="9 10" key="1">
    <citation type="submission" date="2019-03" db="EMBL/GenBank/DDBJ databases">
        <title>Bradyrhizobium diversity isolated from nodules of Chamaecrista fasciculata.</title>
        <authorList>
            <person name="Klepa M.S."/>
            <person name="Urquiaga M.O."/>
            <person name="Hungria M."/>
            <person name="Delamuta J.R."/>
        </authorList>
    </citation>
    <scope>NUCLEOTIDE SEQUENCE [LARGE SCALE GENOMIC DNA]</scope>
    <source>
        <strain evidence="9 10">CNPSo 3448</strain>
    </source>
</reference>
<dbReference type="InterPro" id="IPR002078">
    <property type="entry name" value="Sigma_54_int"/>
</dbReference>
<evidence type="ECO:0000256" key="4">
    <source>
        <dbReference type="ARBA" id="ARBA00023015"/>
    </source>
</evidence>
<keyword evidence="5" id="KW-0238">DNA-binding</keyword>
<evidence type="ECO:0000313" key="10">
    <source>
        <dbReference type="Proteomes" id="UP000297966"/>
    </source>
</evidence>
<dbReference type="Pfam" id="PF25601">
    <property type="entry name" value="AAA_lid_14"/>
    <property type="match status" value="1"/>
</dbReference>
<evidence type="ECO:0000256" key="7">
    <source>
        <dbReference type="ARBA" id="ARBA00023163"/>
    </source>
</evidence>
<dbReference type="PROSITE" id="PS50045">
    <property type="entry name" value="SIGMA54_INTERACT_4"/>
    <property type="match status" value="1"/>
</dbReference>
<dbReference type="AlphaFoldDB" id="A0A4Y9M346"/>
<dbReference type="Gene3D" id="1.10.8.60">
    <property type="match status" value="1"/>
</dbReference>
<dbReference type="InterPro" id="IPR058031">
    <property type="entry name" value="AAA_lid_NorR"/>
</dbReference>
<dbReference type="Pfam" id="PF00158">
    <property type="entry name" value="Sigma54_activat"/>
    <property type="match status" value="1"/>
</dbReference>
<dbReference type="PRINTS" id="PR01590">
    <property type="entry name" value="HTHFIS"/>
</dbReference>
<dbReference type="PANTHER" id="PTHR32071:SF116">
    <property type="entry name" value="TRANSCRIPTIONAL REGULATORY PROTEIN GLRR"/>
    <property type="match status" value="1"/>
</dbReference>
<keyword evidence="7" id="KW-0804">Transcription</keyword>
<dbReference type="GO" id="GO:0000160">
    <property type="term" value="P:phosphorelay signal transduction system"/>
    <property type="evidence" value="ECO:0007669"/>
    <property type="project" value="UniProtKB-KW"/>
</dbReference>
<dbReference type="InterPro" id="IPR025944">
    <property type="entry name" value="Sigma_54_int_dom_CS"/>
</dbReference>
<protein>
    <submittedName>
        <fullName evidence="9">Sigma-54-dependent Fis family transcriptional regulator</fullName>
    </submittedName>
</protein>
<organism evidence="9 10">
    <name type="scientific">Bradyrhizobium niftali</name>
    <dbReference type="NCBI Taxonomy" id="2560055"/>
    <lineage>
        <taxon>Bacteria</taxon>
        <taxon>Pseudomonadati</taxon>
        <taxon>Pseudomonadota</taxon>
        <taxon>Alphaproteobacteria</taxon>
        <taxon>Hyphomicrobiales</taxon>
        <taxon>Nitrobacteraceae</taxon>
        <taxon>Bradyrhizobium</taxon>
    </lineage>
</organism>
<keyword evidence="6" id="KW-0010">Activator</keyword>
<dbReference type="Gene3D" id="3.40.50.300">
    <property type="entry name" value="P-loop containing nucleotide triphosphate hydrolases"/>
    <property type="match status" value="1"/>
</dbReference>
<keyword evidence="10" id="KW-1185">Reference proteome</keyword>
<evidence type="ECO:0000256" key="5">
    <source>
        <dbReference type="ARBA" id="ARBA00023125"/>
    </source>
</evidence>
<evidence type="ECO:0000256" key="3">
    <source>
        <dbReference type="ARBA" id="ARBA00023012"/>
    </source>
</evidence>
<dbReference type="PANTHER" id="PTHR32071">
    <property type="entry name" value="TRANSCRIPTIONAL REGULATORY PROTEIN"/>
    <property type="match status" value="1"/>
</dbReference>
<dbReference type="SUPFAM" id="SSF46689">
    <property type="entry name" value="Homeodomain-like"/>
    <property type="match status" value="1"/>
</dbReference>
<sequence length="362" mass="39640">MTSLNDAPKFLQAKSKRTVGLDIDQDRRELRALQLQFGICGDSPALVDAVKLARQFALSEAPVLLQGATGVGKEVFARAIHYLSGRHSQPFVPINCGAIPEGLVEAEFFGATKGAFTGASANREGLVELAHTGTLFLDEVDCLPPKGQVSLLRFLQEHEFRRVGGGAVRKVDVRLIAATNANLEQKVAAGDFRQDLLFRLDVCNCIIPELAERRSDIPLLAVHFLEKLAARYARSVPVLAPAAIDWLCSREWPGNLRQLENVMHRAVAALTGDEIDADLLLRIWPTAAKASPRAGADRDALTEGPLIKARKRVAFEFEDRYLRQLMAEVGGNVSEAARRAGTERRALGRMLKRHGIGRSGLR</sequence>
<dbReference type="InterPro" id="IPR002197">
    <property type="entry name" value="HTH_Fis"/>
</dbReference>
<dbReference type="InterPro" id="IPR027417">
    <property type="entry name" value="P-loop_NTPase"/>
</dbReference>
<dbReference type="Gene3D" id="1.10.10.60">
    <property type="entry name" value="Homeodomain-like"/>
    <property type="match status" value="1"/>
</dbReference>
<dbReference type="RefSeq" id="WP_135173266.1">
    <property type="nucleotide sequence ID" value="NZ_SPQT01000002.1"/>
</dbReference>
<dbReference type="Pfam" id="PF02954">
    <property type="entry name" value="HTH_8"/>
    <property type="match status" value="1"/>
</dbReference>
<evidence type="ECO:0000313" key="9">
    <source>
        <dbReference type="EMBL" id="TFV49619.1"/>
    </source>
</evidence>
<comment type="caution">
    <text evidence="9">The sequence shown here is derived from an EMBL/GenBank/DDBJ whole genome shotgun (WGS) entry which is preliminary data.</text>
</comment>
<keyword evidence="4" id="KW-0805">Transcription regulation</keyword>
<dbReference type="InterPro" id="IPR003593">
    <property type="entry name" value="AAA+_ATPase"/>
</dbReference>
<feature type="domain" description="Sigma-54 factor interaction" evidence="8">
    <location>
        <begin position="39"/>
        <end position="268"/>
    </location>
</feature>
<dbReference type="InterPro" id="IPR009057">
    <property type="entry name" value="Homeodomain-like_sf"/>
</dbReference>
<keyword evidence="3" id="KW-0902">Two-component regulatory system</keyword>
<dbReference type="Proteomes" id="UP000297966">
    <property type="component" value="Unassembled WGS sequence"/>
</dbReference>
<evidence type="ECO:0000256" key="6">
    <source>
        <dbReference type="ARBA" id="ARBA00023159"/>
    </source>
</evidence>
<dbReference type="CDD" id="cd00009">
    <property type="entry name" value="AAA"/>
    <property type="match status" value="1"/>
</dbReference>
<keyword evidence="1" id="KW-0547">Nucleotide-binding</keyword>
<dbReference type="InterPro" id="IPR025943">
    <property type="entry name" value="Sigma_54_int_dom_ATP-bd_2"/>
</dbReference>
<proteinExistence type="predicted"/>
<dbReference type="SUPFAM" id="SSF52540">
    <property type="entry name" value="P-loop containing nucleoside triphosphate hydrolases"/>
    <property type="match status" value="1"/>
</dbReference>
<name>A0A4Y9M346_9BRAD</name>
<dbReference type="PROSITE" id="PS00676">
    <property type="entry name" value="SIGMA54_INTERACT_2"/>
    <property type="match status" value="1"/>
</dbReference>
<accession>A0A4Y9M346</accession>
<evidence type="ECO:0000259" key="8">
    <source>
        <dbReference type="PROSITE" id="PS50045"/>
    </source>
</evidence>
<dbReference type="EMBL" id="SPQT01000002">
    <property type="protein sequence ID" value="TFV49619.1"/>
    <property type="molecule type" value="Genomic_DNA"/>
</dbReference>
<dbReference type="FunFam" id="3.40.50.300:FF:000006">
    <property type="entry name" value="DNA-binding transcriptional regulator NtrC"/>
    <property type="match status" value="1"/>
</dbReference>
<dbReference type="GO" id="GO:0006355">
    <property type="term" value="P:regulation of DNA-templated transcription"/>
    <property type="evidence" value="ECO:0007669"/>
    <property type="project" value="InterPro"/>
</dbReference>
<evidence type="ECO:0000256" key="1">
    <source>
        <dbReference type="ARBA" id="ARBA00022741"/>
    </source>
</evidence>
<evidence type="ECO:0000256" key="2">
    <source>
        <dbReference type="ARBA" id="ARBA00022840"/>
    </source>
</evidence>
<dbReference type="GO" id="GO:0005524">
    <property type="term" value="F:ATP binding"/>
    <property type="evidence" value="ECO:0007669"/>
    <property type="project" value="UniProtKB-KW"/>
</dbReference>
<dbReference type="SMART" id="SM00382">
    <property type="entry name" value="AAA"/>
    <property type="match status" value="1"/>
</dbReference>
<keyword evidence="2" id="KW-0067">ATP-binding</keyword>
<dbReference type="PROSITE" id="PS00688">
    <property type="entry name" value="SIGMA54_INTERACT_3"/>
    <property type="match status" value="1"/>
</dbReference>
<dbReference type="GO" id="GO:0043565">
    <property type="term" value="F:sequence-specific DNA binding"/>
    <property type="evidence" value="ECO:0007669"/>
    <property type="project" value="InterPro"/>
</dbReference>
<gene>
    <name evidence="9" type="ORF">E4K65_05305</name>
</gene>
<dbReference type="OrthoDB" id="9770562at2"/>